<dbReference type="GO" id="GO:0003954">
    <property type="term" value="F:NADH dehydrogenase activity"/>
    <property type="evidence" value="ECO:0007669"/>
    <property type="project" value="TreeGrafter"/>
</dbReference>
<dbReference type="InterPro" id="IPR050123">
    <property type="entry name" value="Prok_molybdopt-oxidoreductase"/>
</dbReference>
<dbReference type="GO" id="GO:0016020">
    <property type="term" value="C:membrane"/>
    <property type="evidence" value="ECO:0007669"/>
    <property type="project" value="TreeGrafter"/>
</dbReference>
<dbReference type="PANTHER" id="PTHR43105">
    <property type="entry name" value="RESPIRATORY NITRATE REDUCTASE"/>
    <property type="match status" value="1"/>
</dbReference>
<dbReference type="InterPro" id="IPR006656">
    <property type="entry name" value="Mopterin_OxRdtase"/>
</dbReference>
<feature type="domain" description="Molybdopterin oxidoreductase" evidence="3">
    <location>
        <begin position="4"/>
        <end position="63"/>
    </location>
</feature>
<evidence type="ECO:0000259" key="3">
    <source>
        <dbReference type="Pfam" id="PF00384"/>
    </source>
</evidence>
<dbReference type="EC" id="1.17.1.9" evidence="4"/>
<organism evidence="4 5">
    <name type="scientific">Klebsiella pneumoniae</name>
    <dbReference type="NCBI Taxonomy" id="573"/>
    <lineage>
        <taxon>Bacteria</taxon>
        <taxon>Pseudomonadati</taxon>
        <taxon>Pseudomonadota</taxon>
        <taxon>Gammaproteobacteria</taxon>
        <taxon>Enterobacterales</taxon>
        <taxon>Enterobacteriaceae</taxon>
        <taxon>Klebsiella/Raoultella group</taxon>
        <taxon>Klebsiella</taxon>
        <taxon>Klebsiella pneumoniae complex</taxon>
    </lineage>
</organism>
<reference evidence="4 5" key="1">
    <citation type="submission" date="2018-06" db="EMBL/GenBank/DDBJ databases">
        <authorList>
            <consortium name="Pathogen Informatics"/>
            <person name="Doyle S."/>
        </authorList>
    </citation>
    <scope>NUCLEOTIDE SEQUENCE [LARGE SCALE GENOMIC DNA]</scope>
    <source>
        <strain evidence="4 5">NCTC13465</strain>
    </source>
</reference>
<proteinExistence type="predicted"/>
<evidence type="ECO:0000313" key="4">
    <source>
        <dbReference type="EMBL" id="SQC36589.1"/>
    </source>
</evidence>
<feature type="region of interest" description="Disordered" evidence="2">
    <location>
        <begin position="66"/>
        <end position="89"/>
    </location>
</feature>
<dbReference type="EMBL" id="UAWQ01000002">
    <property type="protein sequence ID" value="SQC36589.1"/>
    <property type="molecule type" value="Genomic_DNA"/>
</dbReference>
<feature type="compositionally biased region" description="Low complexity" evidence="2">
    <location>
        <begin position="66"/>
        <end position="82"/>
    </location>
</feature>
<accession>A0A2X3GI47</accession>
<dbReference type="Pfam" id="PF00384">
    <property type="entry name" value="Molybdopterin"/>
    <property type="match status" value="1"/>
</dbReference>
<dbReference type="PANTHER" id="PTHR43105:SF14">
    <property type="entry name" value="FORMATE DEHYDROGENASE H"/>
    <property type="match status" value="1"/>
</dbReference>
<evidence type="ECO:0000256" key="1">
    <source>
        <dbReference type="ARBA" id="ARBA00023002"/>
    </source>
</evidence>
<keyword evidence="1 4" id="KW-0560">Oxidoreductase</keyword>
<name>A0A2X3GI47_KLEPN</name>
<gene>
    <name evidence="4" type="primary">fdhF_4</name>
    <name evidence="4" type="ORF">NCTC13465_00234</name>
</gene>
<evidence type="ECO:0000256" key="2">
    <source>
        <dbReference type="SAM" id="MobiDB-lite"/>
    </source>
</evidence>
<protein>
    <submittedName>
        <fullName evidence="4">Formate dehydrogenase H, selenopolypeptide subunit</fullName>
        <ecNumber evidence="4">1.17.1.9</ecNumber>
    </submittedName>
</protein>
<sequence>MPHKALTGEIKAYYIMGEDPLQTEADLGLVRKGIEALDFVVVQDIFMTKTAEMADVLLPATSWASTAASSPAPTAGSSGLNRRSLRRGM</sequence>
<dbReference type="GO" id="GO:0008863">
    <property type="term" value="F:formate dehydrogenase (NAD+) activity"/>
    <property type="evidence" value="ECO:0007669"/>
    <property type="project" value="UniProtKB-EC"/>
</dbReference>
<dbReference type="AlphaFoldDB" id="A0A2X3GI47"/>
<dbReference type="GO" id="GO:0022904">
    <property type="term" value="P:respiratory electron transport chain"/>
    <property type="evidence" value="ECO:0007669"/>
    <property type="project" value="TreeGrafter"/>
</dbReference>
<dbReference type="Proteomes" id="UP000251721">
    <property type="component" value="Unassembled WGS sequence"/>
</dbReference>
<dbReference type="Gene3D" id="3.40.50.740">
    <property type="match status" value="1"/>
</dbReference>
<dbReference type="SUPFAM" id="SSF53706">
    <property type="entry name" value="Formate dehydrogenase/DMSO reductase, domains 1-3"/>
    <property type="match status" value="1"/>
</dbReference>
<evidence type="ECO:0000313" key="5">
    <source>
        <dbReference type="Proteomes" id="UP000251721"/>
    </source>
</evidence>